<gene>
    <name evidence="6" type="ORF">F1C12_17365</name>
</gene>
<dbReference type="Gene3D" id="1.20.120.530">
    <property type="entry name" value="GntR ligand-binding domain-like"/>
    <property type="match status" value="1"/>
</dbReference>
<dbReference type="GO" id="GO:0003700">
    <property type="term" value="F:DNA-binding transcription factor activity"/>
    <property type="evidence" value="ECO:0007669"/>
    <property type="project" value="InterPro"/>
</dbReference>
<evidence type="ECO:0000256" key="2">
    <source>
        <dbReference type="ARBA" id="ARBA00023125"/>
    </source>
</evidence>
<evidence type="ECO:0000313" key="7">
    <source>
        <dbReference type="Proteomes" id="UP000515511"/>
    </source>
</evidence>
<reference evidence="7" key="1">
    <citation type="submission" date="2019-09" db="EMBL/GenBank/DDBJ databases">
        <title>Antimicrobial potential of Antarctic Bacteria.</title>
        <authorList>
            <person name="Benaud N."/>
            <person name="Edwards R.J."/>
            <person name="Ferrari B.C."/>
        </authorList>
    </citation>
    <scope>NUCLEOTIDE SEQUENCE [LARGE SCALE GENOMIC DNA]</scope>
    <source>
        <strain evidence="7">INR9</strain>
    </source>
</reference>
<dbReference type="GO" id="GO:0003677">
    <property type="term" value="F:DNA binding"/>
    <property type="evidence" value="ECO:0007669"/>
    <property type="project" value="UniProtKB-KW"/>
</dbReference>
<dbReference type="InterPro" id="IPR000524">
    <property type="entry name" value="Tscrpt_reg_HTH_GntR"/>
</dbReference>
<dbReference type="InterPro" id="IPR008920">
    <property type="entry name" value="TF_FadR/GntR_C"/>
</dbReference>
<dbReference type="InterPro" id="IPR036388">
    <property type="entry name" value="WH-like_DNA-bd_sf"/>
</dbReference>
<dbReference type="SMART" id="SM00345">
    <property type="entry name" value="HTH_GNTR"/>
    <property type="match status" value="1"/>
</dbReference>
<dbReference type="InterPro" id="IPR011711">
    <property type="entry name" value="GntR_C"/>
</dbReference>
<dbReference type="PANTHER" id="PTHR43537:SF44">
    <property type="entry name" value="GNTR FAMILY REGULATORY PROTEIN"/>
    <property type="match status" value="1"/>
</dbReference>
<dbReference type="AlphaFoldDB" id="A0A7G6YDZ2"/>
<keyword evidence="2" id="KW-0238">DNA-binding</keyword>
<dbReference type="Pfam" id="PF00392">
    <property type="entry name" value="GntR"/>
    <property type="match status" value="1"/>
</dbReference>
<dbReference type="RefSeq" id="WP_185276147.1">
    <property type="nucleotide sequence ID" value="NZ_CP043641.1"/>
</dbReference>
<feature type="domain" description="GntR C-terminal" evidence="5">
    <location>
        <begin position="94"/>
        <end position="218"/>
    </location>
</feature>
<keyword evidence="3" id="KW-0804">Transcription</keyword>
<evidence type="ECO:0000256" key="1">
    <source>
        <dbReference type="ARBA" id="ARBA00023015"/>
    </source>
</evidence>
<sequence length="243" mass="25698">MAPTDSLHDLALESVGSRIVTGEIPPGAVLTPEGLGISRTVLRECIRVLEALGLVQARRRRGTVVQPETEWRVLDPRVIAWRLAGPDRLAALGTLSELRLAIEPVAARLASARATPEQCGALTEAIVGMAATQRAADHGEYLAYDQAFHRILLEASGNPGFRALSKAVVEALSGRTTHALMPHTANPEAIRLHEEVAGAVRAGDGTRAEAAMRAIVEEADVAVQEMARGAITAPSSTHRAPAV</sequence>
<dbReference type="Proteomes" id="UP000515511">
    <property type="component" value="Chromosome"/>
</dbReference>
<dbReference type="Gene3D" id="1.10.10.10">
    <property type="entry name" value="Winged helix-like DNA-binding domain superfamily/Winged helix DNA-binding domain"/>
    <property type="match status" value="1"/>
</dbReference>
<dbReference type="SUPFAM" id="SSF48008">
    <property type="entry name" value="GntR ligand-binding domain-like"/>
    <property type="match status" value="1"/>
</dbReference>
<dbReference type="Pfam" id="PF07729">
    <property type="entry name" value="FCD"/>
    <property type="match status" value="1"/>
</dbReference>
<dbReference type="SUPFAM" id="SSF46785">
    <property type="entry name" value="Winged helix' DNA-binding domain"/>
    <property type="match status" value="1"/>
</dbReference>
<accession>A0A7G6YDZ2</accession>
<evidence type="ECO:0000259" key="5">
    <source>
        <dbReference type="SMART" id="SM00895"/>
    </source>
</evidence>
<name>A0A7G6YDZ2_9MICO</name>
<dbReference type="EMBL" id="CP043641">
    <property type="protein sequence ID" value="QNE36707.1"/>
    <property type="molecule type" value="Genomic_DNA"/>
</dbReference>
<dbReference type="SMART" id="SM00895">
    <property type="entry name" value="FCD"/>
    <property type="match status" value="1"/>
</dbReference>
<feature type="domain" description="HTH gntR-type" evidence="4">
    <location>
        <begin position="11"/>
        <end position="65"/>
    </location>
</feature>
<dbReference type="PANTHER" id="PTHR43537">
    <property type="entry name" value="TRANSCRIPTIONAL REGULATOR, GNTR FAMILY"/>
    <property type="match status" value="1"/>
</dbReference>
<evidence type="ECO:0000256" key="3">
    <source>
        <dbReference type="ARBA" id="ARBA00023163"/>
    </source>
</evidence>
<dbReference type="InterPro" id="IPR036390">
    <property type="entry name" value="WH_DNA-bd_sf"/>
</dbReference>
<dbReference type="KEGG" id="lse:F1C12_17365"/>
<evidence type="ECO:0000259" key="4">
    <source>
        <dbReference type="SMART" id="SM00345"/>
    </source>
</evidence>
<organism evidence="6 7">
    <name type="scientific">Leifsonia shinshuensis</name>
    <dbReference type="NCBI Taxonomy" id="150026"/>
    <lineage>
        <taxon>Bacteria</taxon>
        <taxon>Bacillati</taxon>
        <taxon>Actinomycetota</taxon>
        <taxon>Actinomycetes</taxon>
        <taxon>Micrococcales</taxon>
        <taxon>Microbacteriaceae</taxon>
        <taxon>Leifsonia</taxon>
    </lineage>
</organism>
<proteinExistence type="predicted"/>
<protein>
    <submittedName>
        <fullName evidence="6">FadR family transcriptional regulator</fullName>
    </submittedName>
</protein>
<keyword evidence="1" id="KW-0805">Transcription regulation</keyword>
<evidence type="ECO:0000313" key="6">
    <source>
        <dbReference type="EMBL" id="QNE36707.1"/>
    </source>
</evidence>